<proteinExistence type="predicted"/>
<sequence>MRLKPIGKITKNYFKFEEKIVLVLLTKKLVNYIQKANFEIILLYCFLLFTFFMFIQSATHFNRPRLCLKIEFLIKKKNSVFRDHIHVTLVQCSLNSGLESRHRTGIRRANTKILITRILEHFDIFLKKEPQLNADKKINKNNLLSLI</sequence>
<evidence type="ECO:0000313" key="2">
    <source>
        <dbReference type="EMBL" id="RNA23810.1"/>
    </source>
</evidence>
<keyword evidence="1" id="KW-0472">Membrane</keyword>
<protein>
    <submittedName>
        <fullName evidence="2">Uncharacterized protein</fullName>
    </submittedName>
</protein>
<keyword evidence="1" id="KW-0812">Transmembrane</keyword>
<organism evidence="2 3">
    <name type="scientific">Brachionus plicatilis</name>
    <name type="common">Marine rotifer</name>
    <name type="synonym">Brachionus muelleri</name>
    <dbReference type="NCBI Taxonomy" id="10195"/>
    <lineage>
        <taxon>Eukaryota</taxon>
        <taxon>Metazoa</taxon>
        <taxon>Spiralia</taxon>
        <taxon>Gnathifera</taxon>
        <taxon>Rotifera</taxon>
        <taxon>Eurotatoria</taxon>
        <taxon>Monogononta</taxon>
        <taxon>Pseudotrocha</taxon>
        <taxon>Ploima</taxon>
        <taxon>Brachionidae</taxon>
        <taxon>Brachionus</taxon>
    </lineage>
</organism>
<evidence type="ECO:0000256" key="1">
    <source>
        <dbReference type="SAM" id="Phobius"/>
    </source>
</evidence>
<keyword evidence="3" id="KW-1185">Reference proteome</keyword>
<reference evidence="2 3" key="1">
    <citation type="journal article" date="2018" name="Sci. Rep.">
        <title>Genomic signatures of local adaptation to the degree of environmental predictability in rotifers.</title>
        <authorList>
            <person name="Franch-Gras L."/>
            <person name="Hahn C."/>
            <person name="Garcia-Roger E.M."/>
            <person name="Carmona M.J."/>
            <person name="Serra M."/>
            <person name="Gomez A."/>
        </authorList>
    </citation>
    <scope>NUCLEOTIDE SEQUENCE [LARGE SCALE GENOMIC DNA]</scope>
    <source>
        <strain evidence="2">HYR1</strain>
    </source>
</reference>
<dbReference type="AlphaFoldDB" id="A0A3M7RK85"/>
<keyword evidence="1" id="KW-1133">Transmembrane helix</keyword>
<accession>A0A3M7RK85</accession>
<gene>
    <name evidence="2" type="ORF">BpHYR1_036192</name>
</gene>
<evidence type="ECO:0000313" key="3">
    <source>
        <dbReference type="Proteomes" id="UP000276133"/>
    </source>
</evidence>
<name>A0A3M7RK85_BRAPC</name>
<feature type="transmembrane region" description="Helical" evidence="1">
    <location>
        <begin position="36"/>
        <end position="55"/>
    </location>
</feature>
<comment type="caution">
    <text evidence="2">The sequence shown here is derived from an EMBL/GenBank/DDBJ whole genome shotgun (WGS) entry which is preliminary data.</text>
</comment>
<dbReference type="EMBL" id="REGN01003213">
    <property type="protein sequence ID" value="RNA23810.1"/>
    <property type="molecule type" value="Genomic_DNA"/>
</dbReference>
<dbReference type="Proteomes" id="UP000276133">
    <property type="component" value="Unassembled WGS sequence"/>
</dbReference>